<dbReference type="InterPro" id="IPR036388">
    <property type="entry name" value="WH-like_DNA-bd_sf"/>
</dbReference>
<feature type="region of interest" description="Disordered" evidence="4">
    <location>
        <begin position="1"/>
        <end position="29"/>
    </location>
</feature>
<dbReference type="PANTHER" id="PTHR43537">
    <property type="entry name" value="TRANSCRIPTIONAL REGULATOR, GNTR FAMILY"/>
    <property type="match status" value="1"/>
</dbReference>
<dbReference type="EMBL" id="OBML01000011">
    <property type="protein sequence ID" value="SOC21179.1"/>
    <property type="molecule type" value="Genomic_DNA"/>
</dbReference>
<dbReference type="Gene3D" id="1.10.10.10">
    <property type="entry name" value="Winged helix-like DNA-binding domain superfamily/Winged helix DNA-binding domain"/>
    <property type="match status" value="1"/>
</dbReference>
<evidence type="ECO:0000256" key="2">
    <source>
        <dbReference type="ARBA" id="ARBA00023125"/>
    </source>
</evidence>
<dbReference type="InterPro" id="IPR000524">
    <property type="entry name" value="Tscrpt_reg_HTH_GntR"/>
</dbReference>
<organism evidence="6 7">
    <name type="scientific">Stappia indica</name>
    <dbReference type="NCBI Taxonomy" id="538381"/>
    <lineage>
        <taxon>Bacteria</taxon>
        <taxon>Pseudomonadati</taxon>
        <taxon>Pseudomonadota</taxon>
        <taxon>Alphaproteobacteria</taxon>
        <taxon>Hyphomicrobiales</taxon>
        <taxon>Stappiaceae</taxon>
        <taxon>Stappia</taxon>
    </lineage>
</organism>
<keyword evidence="7" id="KW-1185">Reference proteome</keyword>
<dbReference type="Gene3D" id="1.20.120.530">
    <property type="entry name" value="GntR ligand-binding domain-like"/>
    <property type="match status" value="1"/>
</dbReference>
<gene>
    <name evidence="6" type="ORF">SAMN05421512_1116</name>
</gene>
<dbReference type="InterPro" id="IPR036390">
    <property type="entry name" value="WH_DNA-bd_sf"/>
</dbReference>
<dbReference type="PROSITE" id="PS50949">
    <property type="entry name" value="HTH_GNTR"/>
    <property type="match status" value="1"/>
</dbReference>
<keyword evidence="3" id="KW-0804">Transcription</keyword>
<dbReference type="Proteomes" id="UP000219331">
    <property type="component" value="Unassembled WGS sequence"/>
</dbReference>
<accession>A0A285TGB0</accession>
<feature type="domain" description="HTH gntR-type" evidence="5">
    <location>
        <begin position="26"/>
        <end position="93"/>
    </location>
</feature>
<dbReference type="SMART" id="SM00895">
    <property type="entry name" value="FCD"/>
    <property type="match status" value="1"/>
</dbReference>
<evidence type="ECO:0000259" key="5">
    <source>
        <dbReference type="PROSITE" id="PS50949"/>
    </source>
</evidence>
<dbReference type="CDD" id="cd07377">
    <property type="entry name" value="WHTH_GntR"/>
    <property type="match status" value="1"/>
</dbReference>
<evidence type="ECO:0000256" key="1">
    <source>
        <dbReference type="ARBA" id="ARBA00023015"/>
    </source>
</evidence>
<reference evidence="6 7" key="1">
    <citation type="submission" date="2017-08" db="EMBL/GenBank/DDBJ databases">
        <authorList>
            <person name="de Groot N.N."/>
        </authorList>
    </citation>
    <scope>NUCLEOTIDE SEQUENCE [LARGE SCALE GENOMIC DNA]</scope>
    <source>
        <strain evidence="6 7">USBA 352</strain>
    </source>
</reference>
<evidence type="ECO:0000313" key="6">
    <source>
        <dbReference type="EMBL" id="SOC21179.1"/>
    </source>
</evidence>
<evidence type="ECO:0000256" key="4">
    <source>
        <dbReference type="SAM" id="MobiDB-lite"/>
    </source>
</evidence>
<evidence type="ECO:0000313" key="7">
    <source>
        <dbReference type="Proteomes" id="UP000219331"/>
    </source>
</evidence>
<dbReference type="OrthoDB" id="9806293at2"/>
<keyword evidence="2 6" id="KW-0238">DNA-binding</keyword>
<dbReference type="InterPro" id="IPR011711">
    <property type="entry name" value="GntR_C"/>
</dbReference>
<dbReference type="STRING" id="538381.GCA_001696535_01837"/>
<dbReference type="SUPFAM" id="SSF48008">
    <property type="entry name" value="GntR ligand-binding domain-like"/>
    <property type="match status" value="1"/>
</dbReference>
<keyword evidence="1" id="KW-0805">Transcription regulation</keyword>
<name>A0A285TGB0_9HYPH</name>
<protein>
    <submittedName>
        <fullName evidence="6">DNA-binding transcriptional regulator, GntR family</fullName>
    </submittedName>
</protein>
<dbReference type="RefSeq" id="WP_097175950.1">
    <property type="nucleotide sequence ID" value="NZ_OBML01000011.1"/>
</dbReference>
<evidence type="ECO:0000256" key="3">
    <source>
        <dbReference type="ARBA" id="ARBA00023163"/>
    </source>
</evidence>
<dbReference type="PANTHER" id="PTHR43537:SF45">
    <property type="entry name" value="GNTR FAMILY REGULATORY PROTEIN"/>
    <property type="match status" value="1"/>
</dbReference>
<dbReference type="SUPFAM" id="SSF46785">
    <property type="entry name" value="Winged helix' DNA-binding domain"/>
    <property type="match status" value="1"/>
</dbReference>
<dbReference type="SMART" id="SM00345">
    <property type="entry name" value="HTH_GNTR"/>
    <property type="match status" value="1"/>
</dbReference>
<dbReference type="Pfam" id="PF00392">
    <property type="entry name" value="GntR"/>
    <property type="match status" value="1"/>
</dbReference>
<sequence>MTASPAGGDRAADTAGFGPASQEGEESRAARAYRALEEQIVTLRLAPGTAMTESRIAALLDMGRTPIREAIQRLAWEGLVTIRPRLGILVADINPADFARVLETRHALEILLTGSAAHLASRDERDRLGECARAMRDAAAAGDVDGFLREDKTFDEIVAVAACNPFAARVVAPLQTHSRRFWFRYFGESDLNSAAWHHMELMQAIASGDVALARSRADDLMHYLRRQAMTLTGGLER</sequence>
<dbReference type="GO" id="GO:0003677">
    <property type="term" value="F:DNA binding"/>
    <property type="evidence" value="ECO:0007669"/>
    <property type="project" value="UniProtKB-KW"/>
</dbReference>
<dbReference type="InterPro" id="IPR008920">
    <property type="entry name" value="TF_FadR/GntR_C"/>
</dbReference>
<dbReference type="Pfam" id="PF07729">
    <property type="entry name" value="FCD"/>
    <property type="match status" value="1"/>
</dbReference>
<proteinExistence type="predicted"/>
<dbReference type="GO" id="GO:0003700">
    <property type="term" value="F:DNA-binding transcription factor activity"/>
    <property type="evidence" value="ECO:0007669"/>
    <property type="project" value="InterPro"/>
</dbReference>
<dbReference type="AlphaFoldDB" id="A0A285TGB0"/>